<organism evidence="5 6">
    <name type="scientific">Hymenobacter guriensis</name>
    <dbReference type="NCBI Taxonomy" id="2793065"/>
    <lineage>
        <taxon>Bacteria</taxon>
        <taxon>Pseudomonadati</taxon>
        <taxon>Bacteroidota</taxon>
        <taxon>Cytophagia</taxon>
        <taxon>Cytophagales</taxon>
        <taxon>Hymenobacteraceae</taxon>
        <taxon>Hymenobacter</taxon>
    </lineage>
</organism>
<dbReference type="InterPro" id="IPR005467">
    <property type="entry name" value="His_kinase_dom"/>
</dbReference>
<dbReference type="Proteomes" id="UP000601099">
    <property type="component" value="Unassembled WGS sequence"/>
</dbReference>
<evidence type="ECO:0000259" key="4">
    <source>
        <dbReference type="PROSITE" id="PS50109"/>
    </source>
</evidence>
<name>A0ABS0L2Q2_9BACT</name>
<dbReference type="EC" id="2.7.13.3" evidence="2"/>
<gene>
    <name evidence="5" type="ORF">I5L79_12420</name>
</gene>
<dbReference type="EMBL" id="JADWYK010000006">
    <property type="protein sequence ID" value="MBG8554358.1"/>
    <property type="molecule type" value="Genomic_DNA"/>
</dbReference>
<dbReference type="SMART" id="SM00387">
    <property type="entry name" value="HATPase_c"/>
    <property type="match status" value="1"/>
</dbReference>
<evidence type="ECO:0000313" key="6">
    <source>
        <dbReference type="Proteomes" id="UP000601099"/>
    </source>
</evidence>
<proteinExistence type="predicted"/>
<keyword evidence="6" id="KW-1185">Reference proteome</keyword>
<reference evidence="5 6" key="1">
    <citation type="submission" date="2020-11" db="EMBL/GenBank/DDBJ databases">
        <title>Hymenobacter sp.</title>
        <authorList>
            <person name="Kim M.K."/>
        </authorList>
    </citation>
    <scope>NUCLEOTIDE SEQUENCE [LARGE SCALE GENOMIC DNA]</scope>
    <source>
        <strain evidence="5 6">BT594</strain>
    </source>
</reference>
<evidence type="ECO:0000259" key="3">
    <source>
        <dbReference type="PROSITE" id="PS50042"/>
    </source>
</evidence>
<feature type="domain" description="Cyclic nucleotide-binding" evidence="3">
    <location>
        <begin position="16"/>
        <end position="135"/>
    </location>
</feature>
<protein>
    <recommendedName>
        <fullName evidence="2">histidine kinase</fullName>
        <ecNumber evidence="2">2.7.13.3</ecNumber>
    </recommendedName>
</protein>
<dbReference type="SUPFAM" id="SSF51206">
    <property type="entry name" value="cAMP-binding domain-like"/>
    <property type="match status" value="1"/>
</dbReference>
<dbReference type="PANTHER" id="PTHR43065:SF48">
    <property type="entry name" value="HISTIDINE KINASE"/>
    <property type="match status" value="1"/>
</dbReference>
<dbReference type="Gene3D" id="1.10.287.130">
    <property type="match status" value="1"/>
</dbReference>
<dbReference type="InterPro" id="IPR036097">
    <property type="entry name" value="HisK_dim/P_sf"/>
</dbReference>
<dbReference type="InterPro" id="IPR004358">
    <property type="entry name" value="Sig_transdc_His_kin-like_C"/>
</dbReference>
<dbReference type="Gene3D" id="2.60.120.10">
    <property type="entry name" value="Jelly Rolls"/>
    <property type="match status" value="1"/>
</dbReference>
<comment type="catalytic activity">
    <reaction evidence="1">
        <text>ATP + protein L-histidine = ADP + protein N-phospho-L-histidine.</text>
        <dbReference type="EC" id="2.7.13.3"/>
    </reaction>
</comment>
<dbReference type="Gene3D" id="3.30.565.10">
    <property type="entry name" value="Histidine kinase-like ATPase, C-terminal domain"/>
    <property type="match status" value="1"/>
</dbReference>
<dbReference type="CDD" id="cd00075">
    <property type="entry name" value="HATPase"/>
    <property type="match status" value="1"/>
</dbReference>
<dbReference type="PROSITE" id="PS50042">
    <property type="entry name" value="CNMP_BINDING_3"/>
    <property type="match status" value="1"/>
</dbReference>
<dbReference type="InterPro" id="IPR000595">
    <property type="entry name" value="cNMP-bd_dom"/>
</dbReference>
<dbReference type="CDD" id="cd00038">
    <property type="entry name" value="CAP_ED"/>
    <property type="match status" value="1"/>
</dbReference>
<dbReference type="Pfam" id="PF02518">
    <property type="entry name" value="HATPase_c"/>
    <property type="match status" value="1"/>
</dbReference>
<dbReference type="InterPro" id="IPR036890">
    <property type="entry name" value="HATPase_C_sf"/>
</dbReference>
<dbReference type="InterPro" id="IPR018490">
    <property type="entry name" value="cNMP-bd_dom_sf"/>
</dbReference>
<dbReference type="InterPro" id="IPR003594">
    <property type="entry name" value="HATPase_dom"/>
</dbReference>
<dbReference type="InterPro" id="IPR014710">
    <property type="entry name" value="RmlC-like_jellyroll"/>
</dbReference>
<sequence>MSEPALTSADLAAVPLLTDLPPAVYDWLLTHGERREYAAQQDIMRPGEPADYMMVILQGGLQFFRVVNGQREPGFRIEAGQISGVLPYSRLRTSSGFAVTTGPTVLLVLHRSLFPELEQVSPELVQRLVSAMSDRARDETRAQERDEKLRALGKLSAGLAHELNNPAAAIARAAQALASQVSQQPAFLQALVQHCPTPEALALLVALAEPAAPENRGGFTALECADEEDLLADWLETQGVPDGYRLAAPLLQAGRTRAELEPLAAVLAAEARPIALAWLESQLTARCLLHDVQEASTRISTLVSNVKTYSHMDRGANYAPLDVQAGLESTLNMLGYRLRERQIRLVRDFAPGLPPVRGQVSSLNQVWTNLLDNALDVLPVGGQLEVRTQRQGEFVQVLIVDNGPGIPAEVLPHIFEPFFTTKQAGEGTGLGLDIAQRILRNHGGRLEVRSAPGRTEFCAWLPVLN</sequence>
<dbReference type="PRINTS" id="PR00344">
    <property type="entry name" value="BCTRLSENSOR"/>
</dbReference>
<accession>A0ABS0L2Q2</accession>
<feature type="domain" description="Histidine kinase" evidence="4">
    <location>
        <begin position="292"/>
        <end position="465"/>
    </location>
</feature>
<dbReference type="PROSITE" id="PS50109">
    <property type="entry name" value="HIS_KIN"/>
    <property type="match status" value="1"/>
</dbReference>
<dbReference type="SUPFAM" id="SSF47384">
    <property type="entry name" value="Homodimeric domain of signal transducing histidine kinase"/>
    <property type="match status" value="1"/>
</dbReference>
<dbReference type="SUPFAM" id="SSF55874">
    <property type="entry name" value="ATPase domain of HSP90 chaperone/DNA topoisomerase II/histidine kinase"/>
    <property type="match status" value="1"/>
</dbReference>
<dbReference type="PANTHER" id="PTHR43065">
    <property type="entry name" value="SENSOR HISTIDINE KINASE"/>
    <property type="match status" value="1"/>
</dbReference>
<evidence type="ECO:0000256" key="2">
    <source>
        <dbReference type="ARBA" id="ARBA00012438"/>
    </source>
</evidence>
<dbReference type="SMART" id="SM00100">
    <property type="entry name" value="cNMP"/>
    <property type="match status" value="1"/>
</dbReference>
<dbReference type="RefSeq" id="WP_196955375.1">
    <property type="nucleotide sequence ID" value="NZ_JADWYK010000006.1"/>
</dbReference>
<comment type="caution">
    <text evidence="5">The sequence shown here is derived from an EMBL/GenBank/DDBJ whole genome shotgun (WGS) entry which is preliminary data.</text>
</comment>
<evidence type="ECO:0000256" key="1">
    <source>
        <dbReference type="ARBA" id="ARBA00000085"/>
    </source>
</evidence>
<evidence type="ECO:0000313" key="5">
    <source>
        <dbReference type="EMBL" id="MBG8554358.1"/>
    </source>
</evidence>